<evidence type="ECO:0000256" key="1">
    <source>
        <dbReference type="SAM" id="MobiDB-lite"/>
    </source>
</evidence>
<feature type="compositionally biased region" description="Polar residues" evidence="1">
    <location>
        <begin position="29"/>
        <end position="42"/>
    </location>
</feature>
<dbReference type="Proteomes" id="UP000591626">
    <property type="component" value="Unassembled WGS sequence"/>
</dbReference>
<dbReference type="RefSeq" id="WP_167615365.1">
    <property type="nucleotide sequence ID" value="NZ_CP083648.1"/>
</dbReference>
<feature type="chain" id="PRO_5042854237" evidence="2">
    <location>
        <begin position="25"/>
        <end position="170"/>
    </location>
</feature>
<dbReference type="AlphaFoldDB" id="A0AAP6XGS2"/>
<evidence type="ECO:0000256" key="2">
    <source>
        <dbReference type="SAM" id="SignalP"/>
    </source>
</evidence>
<organism evidence="3 4">
    <name type="scientific">Corynebacterium coyleae</name>
    <dbReference type="NCBI Taxonomy" id="53374"/>
    <lineage>
        <taxon>Bacteria</taxon>
        <taxon>Bacillati</taxon>
        <taxon>Actinomycetota</taxon>
        <taxon>Actinomycetes</taxon>
        <taxon>Mycobacteriales</taxon>
        <taxon>Corynebacteriaceae</taxon>
        <taxon>Corynebacterium</taxon>
    </lineage>
</organism>
<gene>
    <name evidence="3" type="ORF">HC138_00775</name>
</gene>
<feature type="region of interest" description="Disordered" evidence="1">
    <location>
        <begin position="28"/>
        <end position="114"/>
    </location>
</feature>
<evidence type="ECO:0000313" key="4">
    <source>
        <dbReference type="Proteomes" id="UP000591626"/>
    </source>
</evidence>
<evidence type="ECO:0000313" key="3">
    <source>
        <dbReference type="EMBL" id="NJJ02919.1"/>
    </source>
</evidence>
<proteinExistence type="predicted"/>
<accession>A0AAP6XGS2</accession>
<dbReference type="EMBL" id="JAAUVV010000001">
    <property type="protein sequence ID" value="NJJ02919.1"/>
    <property type="molecule type" value="Genomic_DNA"/>
</dbReference>
<name>A0AAP6XGS2_9CORY</name>
<sequence length="170" mass="17645">MKRFSSAMVAAATALTLAVTPAYAEDAKNTGNEATDTHTTAPVDQPEDNKGETDKPGEGETDKPGEGETDKPGEGETDKPGEGETDKPGDTEQPGKGEGNKPAPQKTSGSSQGHIIGAVSGTLAAVLTTGLIVFSDPRGINKIIDALNREFHLGIPHVHVPQVQLPKLPF</sequence>
<protein>
    <submittedName>
        <fullName evidence="3">Uncharacterized protein</fullName>
    </submittedName>
</protein>
<feature type="compositionally biased region" description="Basic and acidic residues" evidence="1">
    <location>
        <begin position="47"/>
        <end position="99"/>
    </location>
</feature>
<feature type="signal peptide" evidence="2">
    <location>
        <begin position="1"/>
        <end position="24"/>
    </location>
</feature>
<comment type="caution">
    <text evidence="3">The sequence shown here is derived from an EMBL/GenBank/DDBJ whole genome shotgun (WGS) entry which is preliminary data.</text>
</comment>
<reference evidence="3 4" key="1">
    <citation type="submission" date="2020-03" db="EMBL/GenBank/DDBJ databases">
        <title>Draft genome sequences of bacterial isolates from the female urobiome.</title>
        <authorList>
            <person name="Miller-Ensminger T."/>
            <person name="Wolfe A.J."/>
            <person name="Putonti C."/>
        </authorList>
    </citation>
    <scope>NUCLEOTIDE SEQUENCE [LARGE SCALE GENOMIC DNA]</scope>
    <source>
        <strain evidence="3 4">UMB8490</strain>
    </source>
</reference>
<keyword evidence="2" id="KW-0732">Signal</keyword>